<dbReference type="Proteomes" id="UP001501844">
    <property type="component" value="Unassembled WGS sequence"/>
</dbReference>
<feature type="transmembrane region" description="Helical" evidence="1">
    <location>
        <begin position="52"/>
        <end position="73"/>
    </location>
</feature>
<keyword evidence="1" id="KW-0812">Transmembrane</keyword>
<feature type="transmembrane region" description="Helical" evidence="1">
    <location>
        <begin position="12"/>
        <end position="32"/>
    </location>
</feature>
<dbReference type="RefSeq" id="WP_345162711.1">
    <property type="nucleotide sequence ID" value="NZ_BAABGX010000001.1"/>
</dbReference>
<organism evidence="2 3">
    <name type="scientific">Nibribacter koreensis</name>
    <dbReference type="NCBI Taxonomy" id="1084519"/>
    <lineage>
        <taxon>Bacteria</taxon>
        <taxon>Pseudomonadati</taxon>
        <taxon>Bacteroidota</taxon>
        <taxon>Cytophagia</taxon>
        <taxon>Cytophagales</taxon>
        <taxon>Hymenobacteraceae</taxon>
        <taxon>Nibribacter</taxon>
    </lineage>
</organism>
<dbReference type="EMBL" id="BAABGX010000001">
    <property type="protein sequence ID" value="GAA4299430.1"/>
    <property type="molecule type" value="Genomic_DNA"/>
</dbReference>
<gene>
    <name evidence="2" type="ORF">GCM10023183_08690</name>
</gene>
<evidence type="ECO:0000256" key="1">
    <source>
        <dbReference type="SAM" id="Phobius"/>
    </source>
</evidence>
<protein>
    <submittedName>
        <fullName evidence="2">Uncharacterized protein</fullName>
    </submittedName>
</protein>
<reference evidence="3" key="1">
    <citation type="journal article" date="2019" name="Int. J. Syst. Evol. Microbiol.">
        <title>The Global Catalogue of Microorganisms (GCM) 10K type strain sequencing project: providing services to taxonomists for standard genome sequencing and annotation.</title>
        <authorList>
            <consortium name="The Broad Institute Genomics Platform"/>
            <consortium name="The Broad Institute Genome Sequencing Center for Infectious Disease"/>
            <person name="Wu L."/>
            <person name="Ma J."/>
        </authorList>
    </citation>
    <scope>NUCLEOTIDE SEQUENCE [LARGE SCALE GENOMIC DNA]</scope>
    <source>
        <strain evidence="3">JCM 17917</strain>
    </source>
</reference>
<evidence type="ECO:0000313" key="2">
    <source>
        <dbReference type="EMBL" id="GAA4299430.1"/>
    </source>
</evidence>
<keyword evidence="1" id="KW-0472">Membrane</keyword>
<keyword evidence="3" id="KW-1185">Reference proteome</keyword>
<keyword evidence="1" id="KW-1133">Transmembrane helix</keyword>
<accession>A0ABP8FB78</accession>
<proteinExistence type="predicted"/>
<sequence>MRREAIRPWFKAALWLIVIGVVFLFGETLFFLWRDGYHYYAETAAEKLCDMIGKSICTAGNVVALICIVLLPFSKHDPA</sequence>
<name>A0ABP8FB78_9BACT</name>
<comment type="caution">
    <text evidence="2">The sequence shown here is derived from an EMBL/GenBank/DDBJ whole genome shotgun (WGS) entry which is preliminary data.</text>
</comment>
<evidence type="ECO:0000313" key="3">
    <source>
        <dbReference type="Proteomes" id="UP001501844"/>
    </source>
</evidence>